<gene>
    <name evidence="5" type="ORF">IXB50_15460</name>
</gene>
<keyword evidence="3" id="KW-0812">Transmembrane</keyword>
<dbReference type="GO" id="GO:0004222">
    <property type="term" value="F:metalloendopeptidase activity"/>
    <property type="evidence" value="ECO:0007669"/>
    <property type="project" value="TreeGrafter"/>
</dbReference>
<dbReference type="Proteomes" id="UP000717364">
    <property type="component" value="Unassembled WGS sequence"/>
</dbReference>
<feature type="domain" description="M23ase beta-sheet core" evidence="4">
    <location>
        <begin position="302"/>
        <end position="397"/>
    </location>
</feature>
<evidence type="ECO:0000313" key="6">
    <source>
        <dbReference type="Proteomes" id="UP000717364"/>
    </source>
</evidence>
<dbReference type="Pfam" id="PF01551">
    <property type="entry name" value="Peptidase_M23"/>
    <property type="match status" value="1"/>
</dbReference>
<keyword evidence="6" id="KW-1185">Reference proteome</keyword>
<evidence type="ECO:0000256" key="2">
    <source>
        <dbReference type="SAM" id="Coils"/>
    </source>
</evidence>
<comment type="caution">
    <text evidence="5">The sequence shown here is derived from an EMBL/GenBank/DDBJ whole genome shotgun (WGS) entry which is preliminary data.</text>
</comment>
<keyword evidence="3" id="KW-1133">Transmembrane helix</keyword>
<sequence length="401" mass="44451">MSVVCSGSILSEFLTRRMTVRQTKRFLSLFASIIICVCFLVPIAVGQTQNNAPLEQLEQQKKNLEQQQQDLQEEQNRLQKLEQEAAKQLDGLQDSITITDLKIEDTEFQIAQAQERLKRLENELGRAQEEYEVVRIAAVRRLQFMQRQKDAEGWAVLLKSENLNEFLERRYLLSKVYEADSNVMADVQSKADLIVQQQQGVEAQKNSIALLRQQLLARRDQFEAQAGQQNQLIARLKDNRSALEAAQAQLVRDSESLGNLIRQRIAAASGGVLGTGQMSFPTAGSITSRFGSRFHPVLGYRRFHAGVDFGAAYGTGIVAADSGQVIFSGWYGGYGNAVIIDHGGGLTTLYAHASRLTVREGQSVSKGQSIAAVGSTGLSTGPHLHFEVRRNGSPIDPMRFL</sequence>
<proteinExistence type="predicted"/>
<dbReference type="AlphaFoldDB" id="A0A947GJA7"/>
<protein>
    <submittedName>
        <fullName evidence="5">Peptidoglycan DD-metalloendopeptidase family protein</fullName>
    </submittedName>
</protein>
<evidence type="ECO:0000256" key="1">
    <source>
        <dbReference type="ARBA" id="ARBA00022729"/>
    </source>
</evidence>
<name>A0A947GJA7_9CYAN</name>
<keyword evidence="1" id="KW-0732">Signal</keyword>
<organism evidence="5 6">
    <name type="scientific">Leptothoe spongobia TAU-MAC 1115</name>
    <dbReference type="NCBI Taxonomy" id="1967444"/>
    <lineage>
        <taxon>Bacteria</taxon>
        <taxon>Bacillati</taxon>
        <taxon>Cyanobacteriota</taxon>
        <taxon>Cyanophyceae</taxon>
        <taxon>Nodosilineales</taxon>
        <taxon>Cymatolegaceae</taxon>
        <taxon>Leptothoe</taxon>
        <taxon>Leptothoe spongobia</taxon>
    </lineage>
</organism>
<dbReference type="FunFam" id="2.70.70.10:FF:000006">
    <property type="entry name" value="M23 family peptidase"/>
    <property type="match status" value="1"/>
</dbReference>
<accession>A0A947GJA7</accession>
<dbReference type="InterPro" id="IPR011055">
    <property type="entry name" value="Dup_hybrid_motif"/>
</dbReference>
<dbReference type="Gene3D" id="6.10.250.3150">
    <property type="match status" value="1"/>
</dbReference>
<keyword evidence="2" id="KW-0175">Coiled coil</keyword>
<dbReference type="CDD" id="cd12797">
    <property type="entry name" value="M23_peptidase"/>
    <property type="match status" value="1"/>
</dbReference>
<keyword evidence="3" id="KW-0472">Membrane</keyword>
<dbReference type="InterPro" id="IPR016047">
    <property type="entry name" value="M23ase_b-sheet_dom"/>
</dbReference>
<reference evidence="5" key="1">
    <citation type="submission" date="2020-11" db="EMBL/GenBank/DDBJ databases">
        <authorList>
            <person name="Konstantinou D."/>
            <person name="Gkelis S."/>
            <person name="Popin R."/>
            <person name="Fewer D."/>
            <person name="Sivonen K."/>
        </authorList>
    </citation>
    <scope>NUCLEOTIDE SEQUENCE</scope>
    <source>
        <strain evidence="5">TAU-MAC 1115</strain>
    </source>
</reference>
<dbReference type="EMBL" id="JADOES010000033">
    <property type="protein sequence ID" value="MBT9316825.1"/>
    <property type="molecule type" value="Genomic_DNA"/>
</dbReference>
<evidence type="ECO:0000256" key="3">
    <source>
        <dbReference type="SAM" id="Phobius"/>
    </source>
</evidence>
<dbReference type="SUPFAM" id="SSF57997">
    <property type="entry name" value="Tropomyosin"/>
    <property type="match status" value="1"/>
</dbReference>
<evidence type="ECO:0000259" key="4">
    <source>
        <dbReference type="Pfam" id="PF01551"/>
    </source>
</evidence>
<feature type="coiled-coil region" evidence="2">
    <location>
        <begin position="54"/>
        <end position="137"/>
    </location>
</feature>
<dbReference type="SUPFAM" id="SSF51261">
    <property type="entry name" value="Duplicated hybrid motif"/>
    <property type="match status" value="1"/>
</dbReference>
<dbReference type="InterPro" id="IPR050570">
    <property type="entry name" value="Cell_wall_metabolism_enzyme"/>
</dbReference>
<reference evidence="5" key="2">
    <citation type="journal article" date="2021" name="Mar. Drugs">
        <title>Genome Reduction and Secondary Metabolism of the Marine Sponge-Associated Cyanobacterium Leptothoe.</title>
        <authorList>
            <person name="Konstantinou D."/>
            <person name="Popin R.V."/>
            <person name="Fewer D.P."/>
            <person name="Sivonen K."/>
            <person name="Gkelis S."/>
        </authorList>
    </citation>
    <scope>NUCLEOTIDE SEQUENCE</scope>
    <source>
        <strain evidence="5">TAU-MAC 1115</strain>
    </source>
</reference>
<evidence type="ECO:0000313" key="5">
    <source>
        <dbReference type="EMBL" id="MBT9316825.1"/>
    </source>
</evidence>
<feature type="coiled-coil region" evidence="2">
    <location>
        <begin position="219"/>
        <end position="253"/>
    </location>
</feature>
<dbReference type="Gene3D" id="2.70.70.10">
    <property type="entry name" value="Glucose Permease (Domain IIA)"/>
    <property type="match status" value="1"/>
</dbReference>
<feature type="transmembrane region" description="Helical" evidence="3">
    <location>
        <begin position="26"/>
        <end position="45"/>
    </location>
</feature>
<dbReference type="PANTHER" id="PTHR21666">
    <property type="entry name" value="PEPTIDASE-RELATED"/>
    <property type="match status" value="1"/>
</dbReference>
<dbReference type="PANTHER" id="PTHR21666:SF289">
    <property type="entry name" value="L-ALA--D-GLU ENDOPEPTIDASE"/>
    <property type="match status" value="1"/>
</dbReference>